<dbReference type="Gene3D" id="3.30.300.30">
    <property type="match status" value="1"/>
</dbReference>
<proteinExistence type="inferred from homology"/>
<evidence type="ECO:0000256" key="3">
    <source>
        <dbReference type="ARBA" id="ARBA00037247"/>
    </source>
</evidence>
<dbReference type="InterPro" id="IPR000873">
    <property type="entry name" value="AMP-dep_synth/lig_dom"/>
</dbReference>
<dbReference type="InterPro" id="IPR042099">
    <property type="entry name" value="ANL_N_sf"/>
</dbReference>
<dbReference type="AlphaFoldDB" id="A0A9P0HJJ8"/>
<dbReference type="Pfam" id="PF00501">
    <property type="entry name" value="AMP-binding"/>
    <property type="match status" value="2"/>
</dbReference>
<feature type="domain" description="AMP-dependent synthetase/ligase" evidence="7">
    <location>
        <begin position="153"/>
        <end position="258"/>
    </location>
</feature>
<keyword evidence="10" id="KW-1185">Reference proteome</keyword>
<comment type="catalytic activity">
    <reaction evidence="5">
        <text>octanoate + ATP + CoA = octanoyl-CoA + AMP + diphosphate</text>
        <dbReference type="Rhea" id="RHEA:33631"/>
        <dbReference type="ChEBI" id="CHEBI:25646"/>
        <dbReference type="ChEBI" id="CHEBI:30616"/>
        <dbReference type="ChEBI" id="CHEBI:33019"/>
        <dbReference type="ChEBI" id="CHEBI:57287"/>
        <dbReference type="ChEBI" id="CHEBI:57386"/>
        <dbReference type="ChEBI" id="CHEBI:456215"/>
    </reaction>
</comment>
<name>A0A9P0HJJ8_NEZVI</name>
<feature type="domain" description="AMP-binding enzyme C-terminal" evidence="8">
    <location>
        <begin position="482"/>
        <end position="557"/>
    </location>
</feature>
<feature type="domain" description="AMP-dependent synthetase/ligase" evidence="7">
    <location>
        <begin position="298"/>
        <end position="431"/>
    </location>
</feature>
<sequence>MHLQGGEDPSGVAEDPRTCLLLFLLLASRGRLLLGFAGTFPRAHVGCIPRTGFTAAGLTPTSPSASICPCLNISNHRVPALVNRRLRRTTNHRRQPRDRVRIIKTSGRNEEKGEERSINNNLVRNNHEKKRGPAYFHNPSSEPLKAITTGQLLDRAAEKWPHKTAIISAHENKTLTFLQAKQQAEQLAACLLKLGLRPGDRLALIGVNTIHWYITMMATAKTGIILVMVNPAYKAKEFHYVLTQVKAKAIITDQTFKTQDYPKLLTEVAPGISSAPHGEPINIPELPELSFIIVASEEKLPCNILYGTSTMYIDICNEVKALLPGNQKLAEACSNIDIVVCGGSMCPPQLAKDISKTFPSCKIQFIYGMTEASPICFANKLEDSFEQRTTTVGYLADNLEVKIVDREGRMVDFGMPGEAWFRSYANFIGYWDNETKTKEAKTIDGWLRSGDLMILREDGYGSVVGRIKDVIIRGGENIFPAEIEDFLVQHPEIIDAQVFGVSNDRLGEEVAVAIKLCDSSTMTESSLQEHCKGKISHFKIPKYVRFVKEYPTTLSGKIKKYVLREMLEEVKEITICLS</sequence>
<comment type="catalytic activity">
    <reaction evidence="6">
        <text>a medium-chain fatty acid + ATP + CoA = a medium-chain fatty acyl-CoA + AMP + diphosphate</text>
        <dbReference type="Rhea" id="RHEA:48340"/>
        <dbReference type="ChEBI" id="CHEBI:30616"/>
        <dbReference type="ChEBI" id="CHEBI:33019"/>
        <dbReference type="ChEBI" id="CHEBI:57287"/>
        <dbReference type="ChEBI" id="CHEBI:59558"/>
        <dbReference type="ChEBI" id="CHEBI:90546"/>
        <dbReference type="ChEBI" id="CHEBI:456215"/>
        <dbReference type="EC" id="6.2.1.2"/>
    </reaction>
</comment>
<dbReference type="FunFam" id="3.30.300.30:FF:000008">
    <property type="entry name" value="2,3-dihydroxybenzoate-AMP ligase"/>
    <property type="match status" value="1"/>
</dbReference>
<evidence type="ECO:0000256" key="5">
    <source>
        <dbReference type="ARBA" id="ARBA00047319"/>
    </source>
</evidence>
<dbReference type="EMBL" id="OV725081">
    <property type="protein sequence ID" value="CAH1403289.1"/>
    <property type="molecule type" value="Genomic_DNA"/>
</dbReference>
<evidence type="ECO:0000256" key="2">
    <source>
        <dbReference type="ARBA" id="ARBA00022598"/>
    </source>
</evidence>
<evidence type="ECO:0000313" key="10">
    <source>
        <dbReference type="Proteomes" id="UP001152798"/>
    </source>
</evidence>
<dbReference type="InterPro" id="IPR045851">
    <property type="entry name" value="AMP-bd_C_sf"/>
</dbReference>
<comment type="similarity">
    <text evidence="1">Belongs to the ATP-dependent AMP-binding enzyme family.</text>
</comment>
<evidence type="ECO:0000313" key="9">
    <source>
        <dbReference type="EMBL" id="CAH1403289.1"/>
    </source>
</evidence>
<dbReference type="InterPro" id="IPR025110">
    <property type="entry name" value="AMP-bd_C"/>
</dbReference>
<dbReference type="SUPFAM" id="SSF56801">
    <property type="entry name" value="Acetyl-CoA synthetase-like"/>
    <property type="match status" value="1"/>
</dbReference>
<dbReference type="GO" id="GO:0031956">
    <property type="term" value="F:medium-chain fatty acid-CoA ligase activity"/>
    <property type="evidence" value="ECO:0007669"/>
    <property type="project" value="UniProtKB-EC"/>
</dbReference>
<protein>
    <recommendedName>
        <fullName evidence="4">Medium-chain acyl-CoA ligase ACSF2, mitochondrial</fullName>
    </recommendedName>
</protein>
<dbReference type="GO" id="GO:0006631">
    <property type="term" value="P:fatty acid metabolic process"/>
    <property type="evidence" value="ECO:0007669"/>
    <property type="project" value="TreeGrafter"/>
</dbReference>
<evidence type="ECO:0000256" key="6">
    <source>
        <dbReference type="ARBA" id="ARBA00048277"/>
    </source>
</evidence>
<gene>
    <name evidence="9" type="ORF">NEZAVI_LOCUS11918</name>
</gene>
<evidence type="ECO:0000256" key="1">
    <source>
        <dbReference type="ARBA" id="ARBA00006432"/>
    </source>
</evidence>
<comment type="function">
    <text evidence="3">Acyl-CoA synthases catalyze the initial reaction in fatty acid metabolism, by forming a thioester with CoA. Has some preference toward medium-chain substrates. Plays a role in adipocyte differentiation.</text>
</comment>
<dbReference type="Proteomes" id="UP001152798">
    <property type="component" value="Chromosome 5"/>
</dbReference>
<dbReference type="Pfam" id="PF13193">
    <property type="entry name" value="AMP-binding_C"/>
    <property type="match status" value="1"/>
</dbReference>
<evidence type="ECO:0000259" key="7">
    <source>
        <dbReference type="Pfam" id="PF00501"/>
    </source>
</evidence>
<reference evidence="9" key="1">
    <citation type="submission" date="2022-01" db="EMBL/GenBank/DDBJ databases">
        <authorList>
            <person name="King R."/>
        </authorList>
    </citation>
    <scope>NUCLEOTIDE SEQUENCE</scope>
</reference>
<dbReference type="PANTHER" id="PTHR43201">
    <property type="entry name" value="ACYL-COA SYNTHETASE"/>
    <property type="match status" value="1"/>
</dbReference>
<evidence type="ECO:0000256" key="4">
    <source>
        <dbReference type="ARBA" id="ARBA00039638"/>
    </source>
</evidence>
<dbReference type="PANTHER" id="PTHR43201:SF5">
    <property type="entry name" value="MEDIUM-CHAIN ACYL-COA LIGASE ACSF2, MITOCHONDRIAL"/>
    <property type="match status" value="1"/>
</dbReference>
<keyword evidence="2" id="KW-0436">Ligase</keyword>
<dbReference type="OrthoDB" id="10253115at2759"/>
<dbReference type="Gene3D" id="3.40.50.12780">
    <property type="entry name" value="N-terminal domain of ligase-like"/>
    <property type="match status" value="2"/>
</dbReference>
<evidence type="ECO:0000259" key="8">
    <source>
        <dbReference type="Pfam" id="PF13193"/>
    </source>
</evidence>
<accession>A0A9P0HJJ8</accession>
<organism evidence="9 10">
    <name type="scientific">Nezara viridula</name>
    <name type="common">Southern green stink bug</name>
    <name type="synonym">Cimex viridulus</name>
    <dbReference type="NCBI Taxonomy" id="85310"/>
    <lineage>
        <taxon>Eukaryota</taxon>
        <taxon>Metazoa</taxon>
        <taxon>Ecdysozoa</taxon>
        <taxon>Arthropoda</taxon>
        <taxon>Hexapoda</taxon>
        <taxon>Insecta</taxon>
        <taxon>Pterygota</taxon>
        <taxon>Neoptera</taxon>
        <taxon>Paraneoptera</taxon>
        <taxon>Hemiptera</taxon>
        <taxon>Heteroptera</taxon>
        <taxon>Panheteroptera</taxon>
        <taxon>Pentatomomorpha</taxon>
        <taxon>Pentatomoidea</taxon>
        <taxon>Pentatomidae</taxon>
        <taxon>Pentatominae</taxon>
        <taxon>Nezara</taxon>
    </lineage>
</organism>